<evidence type="ECO:0000313" key="4">
    <source>
        <dbReference type="Proteomes" id="UP001150907"/>
    </source>
</evidence>
<feature type="region of interest" description="Disordered" evidence="1">
    <location>
        <begin position="158"/>
        <end position="216"/>
    </location>
</feature>
<keyword evidence="4" id="KW-1185">Reference proteome</keyword>
<dbReference type="AlphaFoldDB" id="A0A9W8BJ80"/>
<proteinExistence type="predicted"/>
<evidence type="ECO:0000256" key="2">
    <source>
        <dbReference type="SAM" id="SignalP"/>
    </source>
</evidence>
<organism evidence="3 4">
    <name type="scientific">Coemansia thaxteri</name>
    <dbReference type="NCBI Taxonomy" id="2663907"/>
    <lineage>
        <taxon>Eukaryota</taxon>
        <taxon>Fungi</taxon>
        <taxon>Fungi incertae sedis</taxon>
        <taxon>Zoopagomycota</taxon>
        <taxon>Kickxellomycotina</taxon>
        <taxon>Kickxellomycetes</taxon>
        <taxon>Kickxellales</taxon>
        <taxon>Kickxellaceae</taxon>
        <taxon>Coemansia</taxon>
    </lineage>
</organism>
<feature type="compositionally biased region" description="Low complexity" evidence="1">
    <location>
        <begin position="190"/>
        <end position="216"/>
    </location>
</feature>
<feature type="signal peptide" evidence="2">
    <location>
        <begin position="1"/>
        <end position="18"/>
    </location>
</feature>
<evidence type="ECO:0000256" key="1">
    <source>
        <dbReference type="SAM" id="MobiDB-lite"/>
    </source>
</evidence>
<sequence length="216" mass="23113">MKVAAFAPVACFAAGVLSQGMPMPAGNIAPTIAAGSRTSTLSLLAHLASYFDMSHVSGAATSTPVSVVHVFDPASSKFTHLSMNVAKSGDAYYFPVCAVDSIVTAGSSAVAMPESCQFGIQLMPVPTNAMNTHMQVVHTLLRAIKSASHPSFWFGGVSVTHPPEIPQEQPVPERTPEQPAPEQPTPVQPAPEQQQQQQEQQQQQQQEQQQQQQQQQ</sequence>
<name>A0A9W8BJ80_9FUNG</name>
<dbReference type="Proteomes" id="UP001150907">
    <property type="component" value="Unassembled WGS sequence"/>
</dbReference>
<feature type="compositionally biased region" description="Pro residues" evidence="1">
    <location>
        <begin position="178"/>
        <end position="189"/>
    </location>
</feature>
<keyword evidence="2" id="KW-0732">Signal</keyword>
<dbReference type="OrthoDB" id="4062651at2759"/>
<evidence type="ECO:0000313" key="3">
    <source>
        <dbReference type="EMBL" id="KAJ2003968.1"/>
    </source>
</evidence>
<comment type="caution">
    <text evidence="3">The sequence shown here is derived from an EMBL/GenBank/DDBJ whole genome shotgun (WGS) entry which is preliminary data.</text>
</comment>
<reference evidence="3" key="1">
    <citation type="submission" date="2022-07" db="EMBL/GenBank/DDBJ databases">
        <title>Phylogenomic reconstructions and comparative analyses of Kickxellomycotina fungi.</title>
        <authorList>
            <person name="Reynolds N.K."/>
            <person name="Stajich J.E."/>
            <person name="Barry K."/>
            <person name="Grigoriev I.V."/>
            <person name="Crous P."/>
            <person name="Smith M.E."/>
        </authorList>
    </citation>
    <scope>NUCLEOTIDE SEQUENCE</scope>
    <source>
        <strain evidence="3">IMI 214461</strain>
    </source>
</reference>
<gene>
    <name evidence="3" type="ORF">H4R26_002781</name>
</gene>
<protein>
    <submittedName>
        <fullName evidence="3">Uncharacterized protein</fullName>
    </submittedName>
</protein>
<dbReference type="EMBL" id="JANBQF010000184">
    <property type="protein sequence ID" value="KAJ2003968.1"/>
    <property type="molecule type" value="Genomic_DNA"/>
</dbReference>
<feature type="chain" id="PRO_5040783481" evidence="2">
    <location>
        <begin position="19"/>
        <end position="216"/>
    </location>
</feature>
<accession>A0A9W8BJ80</accession>